<feature type="chain" id="PRO_5005502515" evidence="2">
    <location>
        <begin position="22"/>
        <end position="182"/>
    </location>
</feature>
<proteinExistence type="predicted"/>
<evidence type="ECO:0000256" key="1">
    <source>
        <dbReference type="SAM" id="MobiDB-lite"/>
    </source>
</evidence>
<protein>
    <submittedName>
        <fullName evidence="3">Uncharacterized protein</fullName>
    </submittedName>
</protein>
<keyword evidence="2" id="KW-0732">Signal</keyword>
<accession>A0A0K6FYE0</accession>
<evidence type="ECO:0000256" key="2">
    <source>
        <dbReference type="SAM" id="SignalP"/>
    </source>
</evidence>
<feature type="compositionally biased region" description="Basic residues" evidence="1">
    <location>
        <begin position="120"/>
        <end position="147"/>
    </location>
</feature>
<evidence type="ECO:0000313" key="3">
    <source>
        <dbReference type="EMBL" id="CUA70997.1"/>
    </source>
</evidence>
<organism evidence="3 4">
    <name type="scientific">Rhizoctonia solani</name>
    <dbReference type="NCBI Taxonomy" id="456999"/>
    <lineage>
        <taxon>Eukaryota</taxon>
        <taxon>Fungi</taxon>
        <taxon>Dikarya</taxon>
        <taxon>Basidiomycota</taxon>
        <taxon>Agaricomycotina</taxon>
        <taxon>Agaricomycetes</taxon>
        <taxon>Cantharellales</taxon>
        <taxon>Ceratobasidiaceae</taxon>
        <taxon>Rhizoctonia</taxon>
    </lineage>
</organism>
<feature type="region of interest" description="Disordered" evidence="1">
    <location>
        <begin position="51"/>
        <end position="172"/>
    </location>
</feature>
<feature type="signal peptide" evidence="2">
    <location>
        <begin position="1"/>
        <end position="21"/>
    </location>
</feature>
<dbReference type="AlphaFoldDB" id="A0A0K6FYE0"/>
<sequence length="182" mass="20615">MVSFNSIALLAATIFILDVAATLGPAKREAHLAQISNTIPEKRLFGRAEDFDFQDTPDDQDLDNLPPDLADRDTDGGLESSRSALADPDMTTPDDNAPESPRVSKKEAKKSKKELEKSRRKDRKTRKKERKERKERKKAKKLKKKERKSKDKSECLDCIGRSLSDYTPGPGFDLIFDRFHVP</sequence>
<evidence type="ECO:0000313" key="4">
    <source>
        <dbReference type="Proteomes" id="UP000044841"/>
    </source>
</evidence>
<dbReference type="EMBL" id="CYGV01001211">
    <property type="protein sequence ID" value="CUA70997.1"/>
    <property type="molecule type" value="Genomic_DNA"/>
</dbReference>
<gene>
    <name evidence="3" type="ORF">RSOLAG22IIIB_09284</name>
</gene>
<dbReference type="Proteomes" id="UP000044841">
    <property type="component" value="Unassembled WGS sequence"/>
</dbReference>
<feature type="compositionally biased region" description="Acidic residues" evidence="1">
    <location>
        <begin position="51"/>
        <end position="62"/>
    </location>
</feature>
<name>A0A0K6FYE0_9AGAM</name>
<keyword evidence="4" id="KW-1185">Reference proteome</keyword>
<reference evidence="3 4" key="1">
    <citation type="submission" date="2015-07" db="EMBL/GenBank/DDBJ databases">
        <authorList>
            <person name="Noorani M."/>
        </authorList>
    </citation>
    <scope>NUCLEOTIDE SEQUENCE [LARGE SCALE GENOMIC DNA]</scope>
    <source>
        <strain evidence="3">BBA 69670</strain>
    </source>
</reference>